<protein>
    <recommendedName>
        <fullName evidence="5">Glycosyltransferase family 9 protein</fullName>
    </recommendedName>
</protein>
<evidence type="ECO:0000313" key="4">
    <source>
        <dbReference type="Proteomes" id="UP000178797"/>
    </source>
</evidence>
<dbReference type="SUPFAM" id="SSF53756">
    <property type="entry name" value="UDP-Glycosyltransferase/glycogen phosphorylase"/>
    <property type="match status" value="1"/>
</dbReference>
<dbReference type="GO" id="GO:0009244">
    <property type="term" value="P:lipopolysaccharide core region biosynthetic process"/>
    <property type="evidence" value="ECO:0007669"/>
    <property type="project" value="TreeGrafter"/>
</dbReference>
<proteinExistence type="predicted"/>
<comment type="caution">
    <text evidence="3">The sequence shown here is derived from an EMBL/GenBank/DDBJ whole genome shotgun (WGS) entry which is preliminary data.</text>
</comment>
<evidence type="ECO:0000313" key="3">
    <source>
        <dbReference type="EMBL" id="OGL44440.1"/>
    </source>
</evidence>
<dbReference type="Pfam" id="PF01075">
    <property type="entry name" value="Glyco_transf_9"/>
    <property type="match status" value="1"/>
</dbReference>
<organism evidence="3 4">
    <name type="scientific">Candidatus Schekmanbacteria bacterium RBG_16_38_10</name>
    <dbReference type="NCBI Taxonomy" id="1817879"/>
    <lineage>
        <taxon>Bacteria</taxon>
        <taxon>Candidatus Schekmaniibacteriota</taxon>
    </lineage>
</organism>
<evidence type="ECO:0000256" key="2">
    <source>
        <dbReference type="ARBA" id="ARBA00022679"/>
    </source>
</evidence>
<dbReference type="InterPro" id="IPR051199">
    <property type="entry name" value="LPS_LOS_Heptosyltrfase"/>
</dbReference>
<keyword evidence="1" id="KW-0328">Glycosyltransferase</keyword>
<sequence>MLKKINFILKSFYLSVSSSLWGYVHQVYENSFPVKKTQGKKDIRILIVQLGQIGDFIISLPLIAALKEHYGENLRLSLLIDPINERIAQKYCASCNLIFYRAPKYTRHKAGPHNDSFSPQGTKATLTISKSEMYDEVIWLRGDLRTFLWIVRKRIPLKSITKYPNPVRLSWLSLVFPLRIERKYSHFIETLDLLYQGIVKPSDYPWPKIISLYDNDAKRHNKGKIFIHISAGNELRRWPVERFAALSKFFLNYDTKLTIHYIGSNEDCYIAETIKGHGELQFFSSRLFNQCGKVKLEELAGFLSNGTLYIGFDSGPMHIAAMSGVPIVAMMGPQSPHLFRPWGKQAIKVIYKDFYCSPCWQFSCFRVQSGPGPCILAIQPEEVFKEA</sequence>
<evidence type="ECO:0008006" key="5">
    <source>
        <dbReference type="Google" id="ProtNLM"/>
    </source>
</evidence>
<reference evidence="3 4" key="1">
    <citation type="journal article" date="2016" name="Nat. Commun.">
        <title>Thousands of microbial genomes shed light on interconnected biogeochemical processes in an aquifer system.</title>
        <authorList>
            <person name="Anantharaman K."/>
            <person name="Brown C.T."/>
            <person name="Hug L.A."/>
            <person name="Sharon I."/>
            <person name="Castelle C.J."/>
            <person name="Probst A.J."/>
            <person name="Thomas B.C."/>
            <person name="Singh A."/>
            <person name="Wilkins M.J."/>
            <person name="Karaoz U."/>
            <person name="Brodie E.L."/>
            <person name="Williams K.H."/>
            <person name="Hubbard S.S."/>
            <person name="Banfield J.F."/>
        </authorList>
    </citation>
    <scope>NUCLEOTIDE SEQUENCE [LARGE SCALE GENOMIC DNA]</scope>
</reference>
<keyword evidence="2" id="KW-0808">Transferase</keyword>
<dbReference type="AlphaFoldDB" id="A0A1F7RSU7"/>
<dbReference type="EMBL" id="MGDE01000183">
    <property type="protein sequence ID" value="OGL44440.1"/>
    <property type="molecule type" value="Genomic_DNA"/>
</dbReference>
<dbReference type="Proteomes" id="UP000178797">
    <property type="component" value="Unassembled WGS sequence"/>
</dbReference>
<dbReference type="CDD" id="cd03789">
    <property type="entry name" value="GT9_LPS_heptosyltransferase"/>
    <property type="match status" value="1"/>
</dbReference>
<accession>A0A1F7RSU7</accession>
<dbReference type="GO" id="GO:0008713">
    <property type="term" value="F:ADP-heptose-lipopolysaccharide heptosyltransferase activity"/>
    <property type="evidence" value="ECO:0007669"/>
    <property type="project" value="TreeGrafter"/>
</dbReference>
<dbReference type="Gene3D" id="3.40.50.2000">
    <property type="entry name" value="Glycogen Phosphorylase B"/>
    <property type="match status" value="2"/>
</dbReference>
<dbReference type="InterPro" id="IPR002201">
    <property type="entry name" value="Glyco_trans_9"/>
</dbReference>
<evidence type="ECO:0000256" key="1">
    <source>
        <dbReference type="ARBA" id="ARBA00022676"/>
    </source>
</evidence>
<gene>
    <name evidence="3" type="ORF">A2W05_10675</name>
</gene>
<dbReference type="GO" id="GO:0005829">
    <property type="term" value="C:cytosol"/>
    <property type="evidence" value="ECO:0007669"/>
    <property type="project" value="TreeGrafter"/>
</dbReference>
<dbReference type="PANTHER" id="PTHR30160">
    <property type="entry name" value="TETRAACYLDISACCHARIDE 4'-KINASE-RELATED"/>
    <property type="match status" value="1"/>
</dbReference>
<name>A0A1F7RSU7_9BACT</name>
<feature type="non-terminal residue" evidence="3">
    <location>
        <position position="387"/>
    </location>
</feature>